<dbReference type="Pfam" id="PF18967">
    <property type="entry name" value="PycTM"/>
    <property type="match status" value="1"/>
</dbReference>
<keyword evidence="2" id="KW-1003">Cell membrane</keyword>
<feature type="transmembrane region" description="Helical" evidence="8">
    <location>
        <begin position="75"/>
        <end position="101"/>
    </location>
</feature>
<comment type="caution">
    <text evidence="10">The sequence shown here is derived from an EMBL/GenBank/DDBJ whole genome shotgun (WGS) entry which is preliminary data.</text>
</comment>
<keyword evidence="5 8" id="KW-1133">Transmembrane helix</keyword>
<protein>
    <recommendedName>
        <fullName evidence="9">Pycsar effector protein domain-containing protein</fullName>
    </recommendedName>
</protein>
<accession>A0A3D8VN40</accession>
<name>A0A3D8VN40_9BACI</name>
<dbReference type="EMBL" id="QTLC01000039">
    <property type="protein sequence ID" value="RDY70859.1"/>
    <property type="molecule type" value="Genomic_DNA"/>
</dbReference>
<keyword evidence="7 8" id="KW-0472">Membrane</keyword>
<evidence type="ECO:0000259" key="9">
    <source>
        <dbReference type="Pfam" id="PF18967"/>
    </source>
</evidence>
<keyword evidence="4" id="KW-0547">Nucleotide-binding</keyword>
<dbReference type="Proteomes" id="UP000257032">
    <property type="component" value="Unassembled WGS sequence"/>
</dbReference>
<evidence type="ECO:0000256" key="3">
    <source>
        <dbReference type="ARBA" id="ARBA00022692"/>
    </source>
</evidence>
<dbReference type="AlphaFoldDB" id="A0A3D8VN40"/>
<feature type="transmembrane region" description="Helical" evidence="8">
    <location>
        <begin position="172"/>
        <end position="191"/>
    </location>
</feature>
<dbReference type="GO" id="GO:0000166">
    <property type="term" value="F:nucleotide binding"/>
    <property type="evidence" value="ECO:0007669"/>
    <property type="project" value="UniProtKB-KW"/>
</dbReference>
<dbReference type="GO" id="GO:0051607">
    <property type="term" value="P:defense response to virus"/>
    <property type="evidence" value="ECO:0007669"/>
    <property type="project" value="UniProtKB-KW"/>
</dbReference>
<evidence type="ECO:0000313" key="10">
    <source>
        <dbReference type="EMBL" id="RDY70859.1"/>
    </source>
</evidence>
<organism evidence="10 11">
    <name type="scientific">Halobacillus trueperi</name>
    <dbReference type="NCBI Taxonomy" id="156205"/>
    <lineage>
        <taxon>Bacteria</taxon>
        <taxon>Bacillati</taxon>
        <taxon>Bacillota</taxon>
        <taxon>Bacilli</taxon>
        <taxon>Bacillales</taxon>
        <taxon>Bacillaceae</taxon>
        <taxon>Halobacillus</taxon>
    </lineage>
</organism>
<proteinExistence type="predicted"/>
<evidence type="ECO:0000256" key="2">
    <source>
        <dbReference type="ARBA" id="ARBA00022475"/>
    </source>
</evidence>
<evidence type="ECO:0000256" key="6">
    <source>
        <dbReference type="ARBA" id="ARBA00023118"/>
    </source>
</evidence>
<dbReference type="InterPro" id="IPR043760">
    <property type="entry name" value="PycTM_dom"/>
</dbReference>
<keyword evidence="6" id="KW-0051">Antiviral defense</keyword>
<evidence type="ECO:0000256" key="8">
    <source>
        <dbReference type="SAM" id="Phobius"/>
    </source>
</evidence>
<dbReference type="RefSeq" id="WP_115894180.1">
    <property type="nucleotide sequence ID" value="NZ_QTLC01000039.1"/>
</dbReference>
<reference evidence="10 11" key="1">
    <citation type="submission" date="2018-08" db="EMBL/GenBank/DDBJ databases">
        <title>Genome sequence of strict halophilic Halobacillus trueperi SS1 isolated from Lunsu, a salty water body of North West Himalayas.</title>
        <authorList>
            <person name="Gupta S."/>
            <person name="Sharma P."/>
            <person name="Dev K."/>
            <person name="Baumler D."/>
            <person name="Sourirajan A."/>
        </authorList>
    </citation>
    <scope>NUCLEOTIDE SEQUENCE [LARGE SCALE GENOMIC DNA]</scope>
    <source>
        <strain evidence="10 11">SS1</strain>
    </source>
</reference>
<dbReference type="GO" id="GO:0005886">
    <property type="term" value="C:plasma membrane"/>
    <property type="evidence" value="ECO:0007669"/>
    <property type="project" value="UniProtKB-SubCell"/>
</dbReference>
<evidence type="ECO:0000256" key="1">
    <source>
        <dbReference type="ARBA" id="ARBA00004236"/>
    </source>
</evidence>
<evidence type="ECO:0000256" key="5">
    <source>
        <dbReference type="ARBA" id="ARBA00022989"/>
    </source>
</evidence>
<sequence length="192" mass="21772">MDERRSGEESAFDKEEISKTLDRVNYWISNCDTKISFALAFAGVLLAVFFTSNVINDSLEGLLDLLKTYDTKTAIAFTNVTLLVGFFICLVTALVFFMLGLKGSVNSYNYKQEGLTTNSLLFFGTIKSTEFKRYKEAVESSSPLELRNDYLSQIHINSTICQRKFERYNNGVLFLIAAIVLFVLLNIMLLFI</sequence>
<keyword evidence="3 8" id="KW-0812">Transmembrane</keyword>
<gene>
    <name evidence="10" type="ORF">DXT76_10770</name>
</gene>
<comment type="subcellular location">
    <subcellularLocation>
        <location evidence="1">Cell membrane</location>
    </subcellularLocation>
</comment>
<feature type="transmembrane region" description="Helical" evidence="8">
    <location>
        <begin position="35"/>
        <end position="55"/>
    </location>
</feature>
<evidence type="ECO:0000256" key="7">
    <source>
        <dbReference type="ARBA" id="ARBA00023136"/>
    </source>
</evidence>
<evidence type="ECO:0000313" key="11">
    <source>
        <dbReference type="Proteomes" id="UP000257032"/>
    </source>
</evidence>
<evidence type="ECO:0000256" key="4">
    <source>
        <dbReference type="ARBA" id="ARBA00022741"/>
    </source>
</evidence>
<feature type="domain" description="Pycsar effector protein" evidence="9">
    <location>
        <begin position="18"/>
        <end position="185"/>
    </location>
</feature>